<keyword evidence="3" id="KW-0324">Glycolysis</keyword>
<feature type="active site" description="Tele-phosphohistidine intermediate" evidence="5">
    <location>
        <position position="10"/>
    </location>
</feature>
<protein>
    <recommendedName>
        <fullName evidence="2">phosphoglycerate mutase (2,3-diphosphoglycerate-dependent)</fullName>
        <ecNumber evidence="2">5.4.2.11</ecNumber>
    </recommendedName>
</protein>
<feature type="active site" description="Proton donor/acceptor" evidence="5">
    <location>
        <position position="81"/>
    </location>
</feature>
<dbReference type="EMBL" id="SOCE01000001">
    <property type="protein sequence ID" value="TDU90151.1"/>
    <property type="molecule type" value="Genomic_DNA"/>
</dbReference>
<feature type="binding site" evidence="6">
    <location>
        <position position="57"/>
    </location>
    <ligand>
        <name>substrate</name>
    </ligand>
</feature>
<name>A0A4R7TDD4_9ACTN</name>
<dbReference type="CDD" id="cd07067">
    <property type="entry name" value="HP_PGM_like"/>
    <property type="match status" value="1"/>
</dbReference>
<dbReference type="SUPFAM" id="SSF53254">
    <property type="entry name" value="Phosphoglycerate mutase-like"/>
    <property type="match status" value="1"/>
</dbReference>
<dbReference type="EC" id="5.4.2.11" evidence="2"/>
<accession>A0A4R7TDD4</accession>
<feature type="binding site" evidence="6">
    <location>
        <begin position="81"/>
        <end position="84"/>
    </location>
    <ligand>
        <name>substrate</name>
    </ligand>
</feature>
<dbReference type="GO" id="GO:0006096">
    <property type="term" value="P:glycolytic process"/>
    <property type="evidence" value="ECO:0007669"/>
    <property type="project" value="UniProtKB-KW"/>
</dbReference>
<evidence type="ECO:0000256" key="6">
    <source>
        <dbReference type="PIRSR" id="PIRSR613078-2"/>
    </source>
</evidence>
<reference evidence="7 8" key="1">
    <citation type="submission" date="2019-03" db="EMBL/GenBank/DDBJ databases">
        <title>Genomic Encyclopedia of Type Strains, Phase III (KMG-III): the genomes of soil and plant-associated and newly described type strains.</title>
        <authorList>
            <person name="Whitman W."/>
        </authorList>
    </citation>
    <scope>NUCLEOTIDE SEQUENCE [LARGE SCALE GENOMIC DNA]</scope>
    <source>
        <strain evidence="7 8">VKM Ac-2575</strain>
    </source>
</reference>
<dbReference type="GO" id="GO:0004619">
    <property type="term" value="F:phosphoglycerate mutase activity"/>
    <property type="evidence" value="ECO:0007669"/>
    <property type="project" value="UniProtKB-EC"/>
</dbReference>
<feature type="binding site" evidence="6">
    <location>
        <begin position="22"/>
        <end position="23"/>
    </location>
    <ligand>
        <name>substrate</name>
    </ligand>
</feature>
<dbReference type="RefSeq" id="WP_133980102.1">
    <property type="nucleotide sequence ID" value="NZ_SOCE01000001.1"/>
</dbReference>
<dbReference type="PANTHER" id="PTHR11931">
    <property type="entry name" value="PHOSPHOGLYCERATE MUTASE"/>
    <property type="match status" value="1"/>
</dbReference>
<evidence type="ECO:0000256" key="3">
    <source>
        <dbReference type="ARBA" id="ARBA00023152"/>
    </source>
</evidence>
<evidence type="ECO:0000256" key="1">
    <source>
        <dbReference type="ARBA" id="ARBA00006717"/>
    </source>
</evidence>
<keyword evidence="8" id="KW-1185">Reference proteome</keyword>
<dbReference type="Gene3D" id="3.40.50.1240">
    <property type="entry name" value="Phosphoglycerate mutase-like"/>
    <property type="match status" value="1"/>
</dbReference>
<dbReference type="InterPro" id="IPR013078">
    <property type="entry name" value="His_Pase_superF_clade-1"/>
</dbReference>
<dbReference type="AlphaFoldDB" id="A0A4R7TDD4"/>
<dbReference type="OrthoDB" id="4120859at2"/>
<evidence type="ECO:0000256" key="5">
    <source>
        <dbReference type="PIRSR" id="PIRSR613078-1"/>
    </source>
</evidence>
<evidence type="ECO:0000313" key="7">
    <source>
        <dbReference type="EMBL" id="TDU90151.1"/>
    </source>
</evidence>
<dbReference type="InterPro" id="IPR005952">
    <property type="entry name" value="Phosphogly_mut1"/>
</dbReference>
<proteinExistence type="inferred from homology"/>
<dbReference type="Pfam" id="PF00300">
    <property type="entry name" value="His_Phos_1"/>
    <property type="match status" value="1"/>
</dbReference>
<comment type="caution">
    <text evidence="7">The sequence shown here is derived from an EMBL/GenBank/DDBJ whole genome shotgun (WGS) entry which is preliminary data.</text>
</comment>
<gene>
    <name evidence="7" type="ORF">EV138_3735</name>
</gene>
<keyword evidence="4" id="KW-0413">Isomerase</keyword>
<dbReference type="Proteomes" id="UP000295151">
    <property type="component" value="Unassembled WGS sequence"/>
</dbReference>
<sequence>MTVKLVYETHSTTVDNERGVATGWLPGELSEEGKRHSVELGQRRSDVDAIFSSDLRRAVQTVELAFEGRDVPRFQDWRLRECNYGDLNGAPRERLEPRRRYVDHPFPGGGQSYRQVLALTQSFVSDLKTLYDGRTVLVVAHSANRWSLQHLLHGTPLEDLVDAPFDWQPGWEYEV</sequence>
<evidence type="ECO:0000256" key="2">
    <source>
        <dbReference type="ARBA" id="ARBA00012028"/>
    </source>
</evidence>
<evidence type="ECO:0000256" key="4">
    <source>
        <dbReference type="ARBA" id="ARBA00023235"/>
    </source>
</evidence>
<evidence type="ECO:0000313" key="8">
    <source>
        <dbReference type="Proteomes" id="UP000295151"/>
    </source>
</evidence>
<comment type="similarity">
    <text evidence="1">Belongs to the phosphoglycerate mutase family. BPG-dependent PGAM subfamily.</text>
</comment>
<dbReference type="InterPro" id="IPR029033">
    <property type="entry name" value="His_PPase_superfam"/>
</dbReference>
<organism evidence="7 8">
    <name type="scientific">Kribbella voronezhensis</name>
    <dbReference type="NCBI Taxonomy" id="2512212"/>
    <lineage>
        <taxon>Bacteria</taxon>
        <taxon>Bacillati</taxon>
        <taxon>Actinomycetota</taxon>
        <taxon>Actinomycetes</taxon>
        <taxon>Propionibacteriales</taxon>
        <taxon>Kribbellaceae</taxon>
        <taxon>Kribbella</taxon>
    </lineage>
</organism>